<keyword evidence="2" id="KW-0238">DNA-binding</keyword>
<dbReference type="InterPro" id="IPR013762">
    <property type="entry name" value="Integrase-like_cat_sf"/>
</dbReference>
<dbReference type="PROSITE" id="PS51898">
    <property type="entry name" value="TYR_RECOMBINASE"/>
    <property type="match status" value="1"/>
</dbReference>
<dbReference type="PANTHER" id="PTHR30349:SF41">
    <property type="entry name" value="INTEGRASE_RECOMBINASE PROTEIN MJ0367-RELATED"/>
    <property type="match status" value="1"/>
</dbReference>
<feature type="domain" description="Tyr recombinase" evidence="4">
    <location>
        <begin position="8"/>
        <end position="171"/>
    </location>
</feature>
<protein>
    <recommendedName>
        <fullName evidence="4">Tyr recombinase domain-containing protein</fullName>
    </recommendedName>
</protein>
<comment type="caution">
    <text evidence="5">The sequence shown here is derived from an EMBL/GenBank/DDBJ whole genome shotgun (WGS) entry which is preliminary data.</text>
</comment>
<keyword evidence="3" id="KW-0233">DNA recombination</keyword>
<evidence type="ECO:0000313" key="6">
    <source>
        <dbReference type="Proteomes" id="UP000320766"/>
    </source>
</evidence>
<organism evidence="5 6">
    <name type="scientific">Candidatus Methanolliviera hydrocarbonicum</name>
    <dbReference type="NCBI Taxonomy" id="2491085"/>
    <lineage>
        <taxon>Archaea</taxon>
        <taxon>Methanobacteriati</taxon>
        <taxon>Methanobacteriota</taxon>
        <taxon>Candidatus Methanoliparia</taxon>
        <taxon>Candidatus Methanoliparales</taxon>
        <taxon>Candidatus Methanollivieraceae</taxon>
        <taxon>Candidatus Methanolliviera</taxon>
    </lineage>
</organism>
<evidence type="ECO:0000313" key="5">
    <source>
        <dbReference type="EMBL" id="RZN71648.1"/>
    </source>
</evidence>
<proteinExistence type="predicted"/>
<dbReference type="SUPFAM" id="SSF56349">
    <property type="entry name" value="DNA breaking-rejoining enzymes"/>
    <property type="match status" value="1"/>
</dbReference>
<dbReference type="EMBL" id="RXIL01000038">
    <property type="protein sequence ID" value="RZN71648.1"/>
    <property type="molecule type" value="Genomic_DNA"/>
</dbReference>
<accession>A0A520KXW8</accession>
<evidence type="ECO:0000256" key="1">
    <source>
        <dbReference type="ARBA" id="ARBA00022908"/>
    </source>
</evidence>
<dbReference type="Proteomes" id="UP000320766">
    <property type="component" value="Unassembled WGS sequence"/>
</dbReference>
<dbReference type="InterPro" id="IPR002104">
    <property type="entry name" value="Integrase_catalytic"/>
</dbReference>
<evidence type="ECO:0000259" key="4">
    <source>
        <dbReference type="PROSITE" id="PS51898"/>
    </source>
</evidence>
<dbReference type="GO" id="GO:0006310">
    <property type="term" value="P:DNA recombination"/>
    <property type="evidence" value="ECO:0007669"/>
    <property type="project" value="UniProtKB-KW"/>
</dbReference>
<dbReference type="AlphaFoldDB" id="A0A520KXW8"/>
<dbReference type="PANTHER" id="PTHR30349">
    <property type="entry name" value="PHAGE INTEGRASE-RELATED"/>
    <property type="match status" value="1"/>
</dbReference>
<sequence length="179" mass="21037">MKSKTVKRLPKYLKDEEVKNLLDRCKGRRDRIIIELILLTGLRVSEVLGITPDGIDFRNRTIRIHGKGSRDRIVYPPRELLYDLRDYIADESIEQENHVFILTRQRVFQIIKDLSGRSPHKLRHTFAVNYLESGGDLRTLQKILGHSSLKTTSIYLDLLDSTVQDASEKYSRFFYQKFR</sequence>
<dbReference type="GO" id="GO:0003677">
    <property type="term" value="F:DNA binding"/>
    <property type="evidence" value="ECO:0007669"/>
    <property type="project" value="UniProtKB-KW"/>
</dbReference>
<reference evidence="5 6" key="1">
    <citation type="journal article" date="2019" name="Nat. Microbiol.">
        <title>Wide diversity of methane and short-chain alkane metabolisms in uncultured archaea.</title>
        <authorList>
            <person name="Borrel G."/>
            <person name="Adam P.S."/>
            <person name="McKay L.J."/>
            <person name="Chen L.X."/>
            <person name="Sierra-Garcia I.N."/>
            <person name="Sieber C.M."/>
            <person name="Letourneur Q."/>
            <person name="Ghozlane A."/>
            <person name="Andersen G.L."/>
            <person name="Li W.J."/>
            <person name="Hallam S.J."/>
            <person name="Muyzer G."/>
            <person name="de Oliveira V.M."/>
            <person name="Inskeep W.P."/>
            <person name="Banfield J.F."/>
            <person name="Gribaldo S."/>
        </authorList>
    </citation>
    <scope>NUCLEOTIDE SEQUENCE [LARGE SCALE GENOMIC DNA]</scope>
    <source>
        <strain evidence="5">NM1b</strain>
    </source>
</reference>
<dbReference type="Pfam" id="PF00589">
    <property type="entry name" value="Phage_integrase"/>
    <property type="match status" value="1"/>
</dbReference>
<gene>
    <name evidence="5" type="ORF">EF807_02220</name>
</gene>
<dbReference type="GO" id="GO:0015074">
    <property type="term" value="P:DNA integration"/>
    <property type="evidence" value="ECO:0007669"/>
    <property type="project" value="UniProtKB-KW"/>
</dbReference>
<dbReference type="Gene3D" id="1.10.443.10">
    <property type="entry name" value="Intergrase catalytic core"/>
    <property type="match status" value="2"/>
</dbReference>
<dbReference type="InterPro" id="IPR011010">
    <property type="entry name" value="DNA_brk_join_enz"/>
</dbReference>
<evidence type="ECO:0000256" key="3">
    <source>
        <dbReference type="ARBA" id="ARBA00023172"/>
    </source>
</evidence>
<keyword evidence="1" id="KW-0229">DNA integration</keyword>
<name>A0A520KXW8_9EURY</name>
<dbReference type="InterPro" id="IPR050090">
    <property type="entry name" value="Tyrosine_recombinase_XerCD"/>
</dbReference>
<evidence type="ECO:0000256" key="2">
    <source>
        <dbReference type="ARBA" id="ARBA00023125"/>
    </source>
</evidence>